<evidence type="ECO:0000313" key="3">
    <source>
        <dbReference type="Proteomes" id="UP000693946"/>
    </source>
</evidence>
<dbReference type="EMBL" id="JAGKHQ010001838">
    <property type="protein sequence ID" value="KAG7453590.1"/>
    <property type="molecule type" value="Genomic_DNA"/>
</dbReference>
<feature type="region of interest" description="Disordered" evidence="1">
    <location>
        <begin position="108"/>
        <end position="194"/>
    </location>
</feature>
<evidence type="ECO:0000313" key="2">
    <source>
        <dbReference type="EMBL" id="KAG7453590.1"/>
    </source>
</evidence>
<feature type="region of interest" description="Disordered" evidence="1">
    <location>
        <begin position="217"/>
        <end position="240"/>
    </location>
</feature>
<dbReference type="PANTHER" id="PTHR33480:SF1">
    <property type="entry name" value="TYR RECOMBINASE DOMAIN-CONTAINING PROTEIN"/>
    <property type="match status" value="1"/>
</dbReference>
<gene>
    <name evidence="2" type="ORF">JOB18_039198</name>
</gene>
<accession>A0AAV6PCT7</accession>
<evidence type="ECO:0000256" key="1">
    <source>
        <dbReference type="SAM" id="MobiDB-lite"/>
    </source>
</evidence>
<dbReference type="PANTHER" id="PTHR33480">
    <property type="entry name" value="SET DOMAIN-CONTAINING PROTEIN-RELATED"/>
    <property type="match status" value="1"/>
</dbReference>
<feature type="compositionally biased region" description="Acidic residues" evidence="1">
    <location>
        <begin position="184"/>
        <end position="194"/>
    </location>
</feature>
<feature type="compositionally biased region" description="Acidic residues" evidence="1">
    <location>
        <begin position="121"/>
        <end position="135"/>
    </location>
</feature>
<reference evidence="2 3" key="1">
    <citation type="journal article" date="2021" name="Sci. Rep.">
        <title>Chromosome anchoring in Senegalese sole (Solea senegalensis) reveals sex-associated markers and genome rearrangements in flatfish.</title>
        <authorList>
            <person name="Guerrero-Cozar I."/>
            <person name="Gomez-Garrido J."/>
            <person name="Berbel C."/>
            <person name="Martinez-Blanch J.F."/>
            <person name="Alioto T."/>
            <person name="Claros M.G."/>
            <person name="Gagnaire P.A."/>
            <person name="Manchado M."/>
        </authorList>
    </citation>
    <scope>NUCLEOTIDE SEQUENCE [LARGE SCALE GENOMIC DNA]</scope>
    <source>
        <strain evidence="2">Sse05_10M</strain>
    </source>
</reference>
<protein>
    <submittedName>
        <fullName evidence="2">Uncharacterized protein</fullName>
    </submittedName>
</protein>
<sequence>MTNIRGCDCLRKYAQECKASNPELLRSTKLRKHVATLCQLLHLDNQELEQVARFMGHDIRVHCDYYRQTDKTFQVAKIGKLLFAMEQGGQALTGKSLMTLDSVVFDGTSTNAPKRHGDQESGGDDDDDVDVDDDLPCTSTTNPPAHSHKRVRTNYRRDAGDDPDIVDKNGNDMTKPKRVKKPADDDDDDDDGCDVYVDVEECDEDGDGEEQHITSTISAVKQRQKHHDDDDAPQVSRKRPWTAEERTVVLRRMGKFVALRKVPGKNDCQMCICKESPVLNKRTWKDVKYYVHNEIAKASEAEMYYTMDHPGSRDHHSPERDVPHEVFEPPYIDHEMPLSETACCSPPLSNEDLPCPTPNSPMRRRRRPACKQRNDQENDDVGDVVTKVSTIPWTDEERTAILRRMTKFISARRIPGEKDCLRCIGKESPVLNNRTWQNIKDMVEKEIDENPWLLKA</sequence>
<organism evidence="2 3">
    <name type="scientific">Solea senegalensis</name>
    <name type="common">Senegalese sole</name>
    <dbReference type="NCBI Taxonomy" id="28829"/>
    <lineage>
        <taxon>Eukaryota</taxon>
        <taxon>Metazoa</taxon>
        <taxon>Chordata</taxon>
        <taxon>Craniata</taxon>
        <taxon>Vertebrata</taxon>
        <taxon>Euteleostomi</taxon>
        <taxon>Actinopterygii</taxon>
        <taxon>Neopterygii</taxon>
        <taxon>Teleostei</taxon>
        <taxon>Neoteleostei</taxon>
        <taxon>Acanthomorphata</taxon>
        <taxon>Carangaria</taxon>
        <taxon>Pleuronectiformes</taxon>
        <taxon>Pleuronectoidei</taxon>
        <taxon>Soleidae</taxon>
        <taxon>Solea</taxon>
    </lineage>
</organism>
<comment type="caution">
    <text evidence="2">The sequence shown here is derived from an EMBL/GenBank/DDBJ whole genome shotgun (WGS) entry which is preliminary data.</text>
</comment>
<feature type="compositionally biased region" description="Basic and acidic residues" evidence="1">
    <location>
        <begin position="155"/>
        <end position="170"/>
    </location>
</feature>
<dbReference type="Proteomes" id="UP000693946">
    <property type="component" value="Unassembled WGS sequence"/>
</dbReference>
<proteinExistence type="predicted"/>
<dbReference type="AlphaFoldDB" id="A0AAV6PCT7"/>
<keyword evidence="3" id="KW-1185">Reference proteome</keyword>
<feature type="region of interest" description="Disordered" evidence="1">
    <location>
        <begin position="353"/>
        <end position="378"/>
    </location>
</feature>
<name>A0AAV6PCT7_SOLSE</name>